<sequence>MNSWKYPSHPHPSNQLPIALIIGAVISGSLLSTALPVAAQSSSTMEEVVVTARKRGDESLQDIGGSIQALGGEDLASKAVMGFNDYMRQVPGLSSNNSGSGQTQISMRGVTSSRLNHANPNIPSTASVYFDETPVTTSGFNPDAGLVDIARIEVLRGPQGTLFGASSMSGAIRIIPNEPVLGEVSGSARFSYFSTTDGAPSQNTDVTLNLPIGDTFALRIAGYGINNGGYIDNVYSGPANSGGEDYNNESIVGARVSALWDIASVASIKLTHMTQELNADGRPDEYLQNDPLTGLGLNSRTSNNGNILFPEESIDITGERQVAKFVDETFDDEMNVTSLEFDASLEDYSITSVTSYMNREFENLLDDTYRSRDWVNLANFNWFDVDGDGSGSFVDGTGIEGLLYLGADPTDPNQAIPVIRSPFENNTQLDRIAQEIRIVSDYDGPFNFIAGLYYEDETRDFQQDIIIPGLDSWLDSYCDFCTTPAYGATRSDSFFEGRYSFDTTQKAFFSELSYSIWDLEFILGTRYYDYKQKADVFFGGFIEFSEDRLSDSIDEDGTNFKAEVVYNATEEVTLYTSYSEGFRLGSVQQFISSADACLRDLRNIGAIGMDEGADAIPTTIDSDELANYEFGIKATLFGNTTVNGSLYYIDWSDARSQVFLGCGWILEGNFIDIESKGLELNVNSQITDNFALTFNLGTIDSEVARVDASATSIASEGDRTPMTPELTYSLGFDFTAPAIIDNQWDLFVRADISYTDDMVSSLGTSAEQANQGLVSNLTIPDNTVGNLYFGFGAENWELSLFVRNVTDERVVTGIDIDRRGPAAYSIARPRNIGATARIFF</sequence>
<evidence type="ECO:0000259" key="13">
    <source>
        <dbReference type="Pfam" id="PF00593"/>
    </source>
</evidence>
<keyword evidence="16" id="KW-1185">Reference proteome</keyword>
<evidence type="ECO:0000256" key="11">
    <source>
        <dbReference type="ARBA" id="ARBA00023237"/>
    </source>
</evidence>
<evidence type="ECO:0000256" key="4">
    <source>
        <dbReference type="ARBA" id="ARBA00022496"/>
    </source>
</evidence>
<accession>A0AA37T9C2</accession>
<keyword evidence="10 12" id="KW-0472">Membrane</keyword>
<evidence type="ECO:0000256" key="6">
    <source>
        <dbReference type="ARBA" id="ARBA00022729"/>
    </source>
</evidence>
<comment type="similarity">
    <text evidence="12">Belongs to the TonB-dependent receptor family.</text>
</comment>
<dbReference type="InterPro" id="IPR000531">
    <property type="entry name" value="Beta-barrel_TonB"/>
</dbReference>
<proteinExistence type="inferred from homology"/>
<evidence type="ECO:0000313" key="16">
    <source>
        <dbReference type="Proteomes" id="UP001156870"/>
    </source>
</evidence>
<dbReference type="Gene3D" id="2.40.170.20">
    <property type="entry name" value="TonB-dependent receptor, beta-barrel domain"/>
    <property type="match status" value="1"/>
</dbReference>
<dbReference type="GO" id="GO:0009279">
    <property type="term" value="C:cell outer membrane"/>
    <property type="evidence" value="ECO:0007669"/>
    <property type="project" value="UniProtKB-SubCell"/>
</dbReference>
<dbReference type="PANTHER" id="PTHR32552">
    <property type="entry name" value="FERRICHROME IRON RECEPTOR-RELATED"/>
    <property type="match status" value="1"/>
</dbReference>
<keyword evidence="3" id="KW-1134">Transmembrane beta strand</keyword>
<dbReference type="AlphaFoldDB" id="A0AA37T9C2"/>
<comment type="subcellular location">
    <subcellularLocation>
        <location evidence="1">Cell outer membrane</location>
        <topology evidence="1">Multi-pass membrane protein</topology>
    </subcellularLocation>
</comment>
<dbReference type="InterPro" id="IPR039426">
    <property type="entry name" value="TonB-dep_rcpt-like"/>
</dbReference>
<dbReference type="Pfam" id="PF07715">
    <property type="entry name" value="Plug"/>
    <property type="match status" value="1"/>
</dbReference>
<dbReference type="PANTHER" id="PTHR32552:SF81">
    <property type="entry name" value="TONB-DEPENDENT OUTER MEMBRANE RECEPTOR"/>
    <property type="match status" value="1"/>
</dbReference>
<dbReference type="GO" id="GO:0006826">
    <property type="term" value="P:iron ion transport"/>
    <property type="evidence" value="ECO:0007669"/>
    <property type="project" value="UniProtKB-KW"/>
</dbReference>
<feature type="domain" description="TonB-dependent receptor plug" evidence="14">
    <location>
        <begin position="60"/>
        <end position="171"/>
    </location>
</feature>
<feature type="domain" description="TonB-dependent receptor-like beta-barrel" evidence="13">
    <location>
        <begin position="366"/>
        <end position="805"/>
    </location>
</feature>
<evidence type="ECO:0000256" key="12">
    <source>
        <dbReference type="RuleBase" id="RU003357"/>
    </source>
</evidence>
<keyword evidence="9 12" id="KW-0798">TonB box</keyword>
<dbReference type="SUPFAM" id="SSF56935">
    <property type="entry name" value="Porins"/>
    <property type="match status" value="1"/>
</dbReference>
<keyword evidence="7" id="KW-0408">Iron</keyword>
<dbReference type="RefSeq" id="WP_232592753.1">
    <property type="nucleotide sequence ID" value="NZ_BSPD01000021.1"/>
</dbReference>
<dbReference type="InterPro" id="IPR012910">
    <property type="entry name" value="Plug_dom"/>
</dbReference>
<gene>
    <name evidence="15" type="ORF">GCM10007877_08060</name>
</gene>
<dbReference type="Pfam" id="PF00593">
    <property type="entry name" value="TonB_dep_Rec_b-barrel"/>
    <property type="match status" value="1"/>
</dbReference>
<keyword evidence="8" id="KW-0406">Ion transport</keyword>
<dbReference type="InterPro" id="IPR036942">
    <property type="entry name" value="Beta-barrel_TonB_sf"/>
</dbReference>
<keyword evidence="4" id="KW-0410">Iron transport</keyword>
<keyword evidence="11" id="KW-0998">Cell outer membrane</keyword>
<evidence type="ECO:0000256" key="7">
    <source>
        <dbReference type="ARBA" id="ARBA00023004"/>
    </source>
</evidence>
<dbReference type="PROSITE" id="PS01156">
    <property type="entry name" value="TONB_DEPENDENT_REC_2"/>
    <property type="match status" value="1"/>
</dbReference>
<evidence type="ECO:0000256" key="9">
    <source>
        <dbReference type="ARBA" id="ARBA00023077"/>
    </source>
</evidence>
<comment type="caution">
    <text evidence="15">The sequence shown here is derived from an EMBL/GenBank/DDBJ whole genome shotgun (WGS) entry which is preliminary data.</text>
</comment>
<dbReference type="InterPro" id="IPR010917">
    <property type="entry name" value="TonB_rcpt_CS"/>
</dbReference>
<evidence type="ECO:0000256" key="5">
    <source>
        <dbReference type="ARBA" id="ARBA00022692"/>
    </source>
</evidence>
<keyword evidence="6" id="KW-0732">Signal</keyword>
<evidence type="ECO:0000256" key="10">
    <source>
        <dbReference type="ARBA" id="ARBA00023136"/>
    </source>
</evidence>
<name>A0AA37T9C2_9GAMM</name>
<evidence type="ECO:0000259" key="14">
    <source>
        <dbReference type="Pfam" id="PF07715"/>
    </source>
</evidence>
<dbReference type="Proteomes" id="UP001156870">
    <property type="component" value="Unassembled WGS sequence"/>
</dbReference>
<organism evidence="15 16">
    <name type="scientific">Marinibactrum halimedae</name>
    <dbReference type="NCBI Taxonomy" id="1444977"/>
    <lineage>
        <taxon>Bacteria</taxon>
        <taxon>Pseudomonadati</taxon>
        <taxon>Pseudomonadota</taxon>
        <taxon>Gammaproteobacteria</taxon>
        <taxon>Cellvibrionales</taxon>
        <taxon>Cellvibrionaceae</taxon>
        <taxon>Marinibactrum</taxon>
    </lineage>
</organism>
<protein>
    <submittedName>
        <fullName evidence="15">TonB-dependent receptor</fullName>
    </submittedName>
</protein>
<keyword evidence="5" id="KW-0812">Transmembrane</keyword>
<dbReference type="EMBL" id="BSPD01000021">
    <property type="protein sequence ID" value="GLS25092.1"/>
    <property type="molecule type" value="Genomic_DNA"/>
</dbReference>
<evidence type="ECO:0000256" key="8">
    <source>
        <dbReference type="ARBA" id="ARBA00023065"/>
    </source>
</evidence>
<evidence type="ECO:0000313" key="15">
    <source>
        <dbReference type="EMBL" id="GLS25092.1"/>
    </source>
</evidence>
<evidence type="ECO:0000256" key="3">
    <source>
        <dbReference type="ARBA" id="ARBA00022452"/>
    </source>
</evidence>
<evidence type="ECO:0000256" key="2">
    <source>
        <dbReference type="ARBA" id="ARBA00022448"/>
    </source>
</evidence>
<keyword evidence="15" id="KW-0675">Receptor</keyword>
<evidence type="ECO:0000256" key="1">
    <source>
        <dbReference type="ARBA" id="ARBA00004571"/>
    </source>
</evidence>
<reference evidence="15 16" key="1">
    <citation type="journal article" date="2014" name="Int. J. Syst. Evol. Microbiol.">
        <title>Complete genome sequence of Corynebacterium casei LMG S-19264T (=DSM 44701T), isolated from a smear-ripened cheese.</title>
        <authorList>
            <consortium name="US DOE Joint Genome Institute (JGI-PGF)"/>
            <person name="Walter F."/>
            <person name="Albersmeier A."/>
            <person name="Kalinowski J."/>
            <person name="Ruckert C."/>
        </authorList>
    </citation>
    <scope>NUCLEOTIDE SEQUENCE [LARGE SCALE GENOMIC DNA]</scope>
    <source>
        <strain evidence="15 16">NBRC 110095</strain>
    </source>
</reference>
<keyword evidence="2" id="KW-0813">Transport</keyword>